<evidence type="ECO:0000313" key="3">
    <source>
        <dbReference type="Proteomes" id="UP000314294"/>
    </source>
</evidence>
<gene>
    <name evidence="2" type="ORF">EYF80_019617</name>
</gene>
<protein>
    <submittedName>
        <fullName evidence="2">Uncharacterized protein</fullName>
    </submittedName>
</protein>
<sequence>MEENRKEGGTVQIAACVLLPVCQARSASSISLRAPEALSLAALPTGRRKHPPGGAGTRSERDRGY</sequence>
<evidence type="ECO:0000313" key="2">
    <source>
        <dbReference type="EMBL" id="TNN70117.1"/>
    </source>
</evidence>
<organism evidence="2 3">
    <name type="scientific">Liparis tanakae</name>
    <name type="common">Tanaka's snailfish</name>
    <dbReference type="NCBI Taxonomy" id="230148"/>
    <lineage>
        <taxon>Eukaryota</taxon>
        <taxon>Metazoa</taxon>
        <taxon>Chordata</taxon>
        <taxon>Craniata</taxon>
        <taxon>Vertebrata</taxon>
        <taxon>Euteleostomi</taxon>
        <taxon>Actinopterygii</taxon>
        <taxon>Neopterygii</taxon>
        <taxon>Teleostei</taxon>
        <taxon>Neoteleostei</taxon>
        <taxon>Acanthomorphata</taxon>
        <taxon>Eupercaria</taxon>
        <taxon>Perciformes</taxon>
        <taxon>Cottioidei</taxon>
        <taxon>Cottales</taxon>
        <taxon>Liparidae</taxon>
        <taxon>Liparis</taxon>
    </lineage>
</organism>
<accession>A0A4Z2HWP3</accession>
<evidence type="ECO:0000256" key="1">
    <source>
        <dbReference type="SAM" id="MobiDB-lite"/>
    </source>
</evidence>
<name>A0A4Z2HWP3_9TELE</name>
<keyword evidence="3" id="KW-1185">Reference proteome</keyword>
<reference evidence="2 3" key="1">
    <citation type="submission" date="2019-03" db="EMBL/GenBank/DDBJ databases">
        <title>First draft genome of Liparis tanakae, snailfish: a comprehensive survey of snailfish specific genes.</title>
        <authorList>
            <person name="Kim W."/>
            <person name="Song I."/>
            <person name="Jeong J.-H."/>
            <person name="Kim D."/>
            <person name="Kim S."/>
            <person name="Ryu S."/>
            <person name="Song J.Y."/>
            <person name="Lee S.K."/>
        </authorList>
    </citation>
    <scope>NUCLEOTIDE SEQUENCE [LARGE SCALE GENOMIC DNA]</scope>
    <source>
        <tissue evidence="2">Muscle</tissue>
    </source>
</reference>
<dbReference type="Proteomes" id="UP000314294">
    <property type="component" value="Unassembled WGS sequence"/>
</dbReference>
<comment type="caution">
    <text evidence="2">The sequence shown here is derived from an EMBL/GenBank/DDBJ whole genome shotgun (WGS) entry which is preliminary data.</text>
</comment>
<proteinExistence type="predicted"/>
<dbReference type="AlphaFoldDB" id="A0A4Z2HWP3"/>
<feature type="region of interest" description="Disordered" evidence="1">
    <location>
        <begin position="41"/>
        <end position="65"/>
    </location>
</feature>
<dbReference type="EMBL" id="SRLO01000167">
    <property type="protein sequence ID" value="TNN70117.1"/>
    <property type="molecule type" value="Genomic_DNA"/>
</dbReference>